<dbReference type="AlphaFoldDB" id="A0A1U7WS99"/>
<dbReference type="STRING" id="4096.A0A1U7WS99"/>
<dbReference type="Proteomes" id="UP000189701">
    <property type="component" value="Unplaced"/>
</dbReference>
<evidence type="ECO:0000313" key="2">
    <source>
        <dbReference type="Proteomes" id="UP000189701"/>
    </source>
</evidence>
<reference evidence="2" key="1">
    <citation type="journal article" date="2013" name="Genome Biol.">
        <title>Reference genomes and transcriptomes of Nicotiana sylvestris and Nicotiana tomentosiformis.</title>
        <authorList>
            <person name="Sierro N."/>
            <person name="Battey J.N."/>
            <person name="Ouadi S."/>
            <person name="Bovet L."/>
            <person name="Goepfert S."/>
            <person name="Bakaher N."/>
            <person name="Peitsch M.C."/>
            <person name="Ivanov N.V."/>
        </authorList>
    </citation>
    <scope>NUCLEOTIDE SEQUENCE [LARGE SCALE GENOMIC DNA]</scope>
</reference>
<name>A0A1U7WS99_NICSY</name>
<reference evidence="3" key="2">
    <citation type="submission" date="2025-08" db="UniProtKB">
        <authorList>
            <consortium name="RefSeq"/>
        </authorList>
    </citation>
    <scope>IDENTIFICATION</scope>
    <source>
        <tissue evidence="3">Leaf</tissue>
    </source>
</reference>
<evidence type="ECO:0000313" key="3">
    <source>
        <dbReference type="RefSeq" id="XP_009780186.1"/>
    </source>
</evidence>
<dbReference type="eggNOG" id="KOG0017">
    <property type="taxonomic scope" value="Eukaryota"/>
</dbReference>
<evidence type="ECO:0000259" key="1">
    <source>
        <dbReference type="Pfam" id="PF07727"/>
    </source>
</evidence>
<protein>
    <submittedName>
        <fullName evidence="3">Uncharacterized protein LOC104229270</fullName>
    </submittedName>
</protein>
<organism evidence="2 3">
    <name type="scientific">Nicotiana sylvestris</name>
    <name type="common">Wood tobacco</name>
    <name type="synonym">South American tobacco</name>
    <dbReference type="NCBI Taxonomy" id="4096"/>
    <lineage>
        <taxon>Eukaryota</taxon>
        <taxon>Viridiplantae</taxon>
        <taxon>Streptophyta</taxon>
        <taxon>Embryophyta</taxon>
        <taxon>Tracheophyta</taxon>
        <taxon>Spermatophyta</taxon>
        <taxon>Magnoliopsida</taxon>
        <taxon>eudicotyledons</taxon>
        <taxon>Gunneridae</taxon>
        <taxon>Pentapetalae</taxon>
        <taxon>asterids</taxon>
        <taxon>lamiids</taxon>
        <taxon>Solanales</taxon>
        <taxon>Solanaceae</taxon>
        <taxon>Nicotianoideae</taxon>
        <taxon>Nicotianeae</taxon>
        <taxon>Nicotiana</taxon>
    </lineage>
</organism>
<dbReference type="RefSeq" id="XP_009780186.1">
    <property type="nucleotide sequence ID" value="XM_009781884.1"/>
</dbReference>
<feature type="domain" description="Reverse transcriptase Ty1/copia-type" evidence="1">
    <location>
        <begin position="7"/>
        <end position="131"/>
    </location>
</feature>
<sequence length="329" mass="37579">MKSLDIKQVLAAQDFSQRPEIDYIETYSPMVDAIICRYLINLAVHEILYMHLMDIVTAYLYGTLDNEIYMKIPEVFKVPEAYKGLWEICSIKLQKFLYGVKQSRGMQYNRFSEYLMKESTSRDVRNPGSYTPSDCASTRVNPFRAEGTGLADAFDKLKSKLLHHDVGLRKALDEERYLRHEKEIELAHLRYEALEGEGALAKVPTFEPQLCLARDEALVQTNMITKLESDLPKVRAEIVDAWAEAIMSRTKADQEMAIYLKDATHAQAELRKILDSKGRIEEYARISGQQLDGATGRKSANTMMKVTYASRKLCHTAGSTANNTHQWTF</sequence>
<gene>
    <name evidence="3" type="primary">LOC104229270</name>
</gene>
<accession>A0A1U7WS99</accession>
<proteinExistence type="predicted"/>
<keyword evidence="2" id="KW-1185">Reference proteome</keyword>
<dbReference type="InterPro" id="IPR013103">
    <property type="entry name" value="RVT_2"/>
</dbReference>
<dbReference type="Pfam" id="PF07727">
    <property type="entry name" value="RVT_2"/>
    <property type="match status" value="1"/>
</dbReference>